<name>A0ACB8RNQ0_9AGAM</name>
<gene>
    <name evidence="1" type="ORF">FA95DRAFT_1560649</name>
</gene>
<sequence length="1366" mass="153680">MDNKRLSDPKPPAGTPVAPASFYGTQAQNPPPLPDRPSGALGSASTNFLMMPPNQEPYNPEFSPFREPELIPDDEQMEEIPKLTAEADTAPRPFSYDSTPSTMDDVTTSWPAGDVNDPWSSSYGPSYSTEMWGTSTTVRRVDIDGRSEHEEKNWWDPWERERNPRPGPGILPPLLVDRLHDPEHSLFSVTATPPEVKPLAPPPPDVSPVNPPTAEEVRTAIPHPNAYYCRKHNGWVLLIWKASSVAPPLARSFQEAHPHASLPSQTRRKRTHSCIADGTQSFGPTNRTHHFHVYERAVDARRVSPPFRRSEWEPAEQEKQRNKRTTLGPDESGPSVQLADAMEEVQEEEEEGDLLDLYVCCQCSFYALASPDVIPGVLPVKYIEELVKDKTENPIVGKTGEATALTALETILTIIENKLWKNESRVLPVSRKTFKMKLGWTPLMRKIFTALDFLAEAAPDAASPEDVNLVPPKTDTNTHAHSVCRAKLLRAWVELSAWMTDFQKRFAPSLKDYTPHPLTVKIDNAREMYQNAIGAHPDQIARGNLPASLVGIDDLQNAWIKLGMTPTTYSWELLAFAYYAQCRCDPAHTIDYFTAFYFFFDTMTRVGELPPSELQDIVVEERNKNRFTHDNVQDAVKVLGFGKDGPLGVEFEDDIEDDFIENAWRESIRRAWREASGDAVRLMDIHEAFRMLAELRNSADLVHKWRLEKDGGMTPDRALTTLEVPKEIDDTMLITVFDIRVREQPTQTEKMREALAVIAEARDSQRLRDYLSTGMDPGDIIAPTRSDWPRGLNQLGNTCYLNSLLQYFYTIKDLRDAIAPLLEATAKAVDDDKLSDDDLKRHRVGGRLVTRREIVRSKKFVARLAELFQQLEFDENAAVTPSLELAKLALVTSKDEEEEDADRNGTVSSNDTDATLVEDAPLRPMTVPNSPVVGSPDAGSSSSILGKRSRSPPPSDMAVDTQTDKENFATARTSPAAEQRRQSRSPGPWEEGTTPNDIVMGEPSESKVKIIPARKASESTMMFGRQHDVSECMDNCVFQIETALLKFNDLEGSEEGKSSIVKRLFFGTLKQRITTVSTDEPSSPAPVHEKEDLFSLLPVNVSDEGYDLYDGLSGYFDDVVEFQSKKARMEVSLVDLPPVLQIQLQRAQFDRETMQPYKSQAFVKFGETIYMDRFLDSASPDKKNRSKAIQSELSSCRDRIHQLTTGKHVPFGPALSNSYDFLKEQTSVVLPEVDDNMLTELAAEQDYLRTELEDLRARASKLKEELEGIWEGEHGAAYELTSVFIHRGSSPSWGHYFFYSRHLPDSPDSWFKYNDSDVSTVPKDEVLADTTGSTANPYMLVYVRKGSDMIKTVKRFDPMTMEDERS</sequence>
<comment type="caution">
    <text evidence="1">The sequence shown here is derived from an EMBL/GenBank/DDBJ whole genome shotgun (WGS) entry which is preliminary data.</text>
</comment>
<reference evidence="1" key="1">
    <citation type="submission" date="2021-02" db="EMBL/GenBank/DDBJ databases">
        <authorList>
            <consortium name="DOE Joint Genome Institute"/>
            <person name="Ahrendt S."/>
            <person name="Looney B.P."/>
            <person name="Miyauchi S."/>
            <person name="Morin E."/>
            <person name="Drula E."/>
            <person name="Courty P.E."/>
            <person name="Chicoki N."/>
            <person name="Fauchery L."/>
            <person name="Kohler A."/>
            <person name="Kuo A."/>
            <person name="Labutti K."/>
            <person name="Pangilinan J."/>
            <person name="Lipzen A."/>
            <person name="Riley R."/>
            <person name="Andreopoulos W."/>
            <person name="He G."/>
            <person name="Johnson J."/>
            <person name="Barry K.W."/>
            <person name="Grigoriev I.V."/>
            <person name="Nagy L."/>
            <person name="Hibbett D."/>
            <person name="Henrissat B."/>
            <person name="Matheny P.B."/>
            <person name="Labbe J."/>
            <person name="Martin F."/>
        </authorList>
    </citation>
    <scope>NUCLEOTIDE SEQUENCE</scope>
    <source>
        <strain evidence="1">FP105234-sp</strain>
    </source>
</reference>
<dbReference type="EMBL" id="MU275939">
    <property type="protein sequence ID" value="KAI0045879.1"/>
    <property type="molecule type" value="Genomic_DNA"/>
</dbReference>
<proteinExistence type="predicted"/>
<evidence type="ECO:0000313" key="2">
    <source>
        <dbReference type="Proteomes" id="UP000814033"/>
    </source>
</evidence>
<organism evidence="1 2">
    <name type="scientific">Auriscalpium vulgare</name>
    <dbReference type="NCBI Taxonomy" id="40419"/>
    <lineage>
        <taxon>Eukaryota</taxon>
        <taxon>Fungi</taxon>
        <taxon>Dikarya</taxon>
        <taxon>Basidiomycota</taxon>
        <taxon>Agaricomycotina</taxon>
        <taxon>Agaricomycetes</taxon>
        <taxon>Russulales</taxon>
        <taxon>Auriscalpiaceae</taxon>
        <taxon>Auriscalpium</taxon>
    </lineage>
</organism>
<dbReference type="Proteomes" id="UP000814033">
    <property type="component" value="Unassembled WGS sequence"/>
</dbReference>
<protein>
    <submittedName>
        <fullName evidence="1">Cysteine proteinase</fullName>
    </submittedName>
</protein>
<keyword evidence="2" id="KW-1185">Reference proteome</keyword>
<reference evidence="1" key="2">
    <citation type="journal article" date="2022" name="New Phytol.">
        <title>Evolutionary transition to the ectomycorrhizal habit in the genomes of a hyperdiverse lineage of mushroom-forming fungi.</title>
        <authorList>
            <person name="Looney B."/>
            <person name="Miyauchi S."/>
            <person name="Morin E."/>
            <person name="Drula E."/>
            <person name="Courty P.E."/>
            <person name="Kohler A."/>
            <person name="Kuo A."/>
            <person name="LaButti K."/>
            <person name="Pangilinan J."/>
            <person name="Lipzen A."/>
            <person name="Riley R."/>
            <person name="Andreopoulos W."/>
            <person name="He G."/>
            <person name="Johnson J."/>
            <person name="Nolan M."/>
            <person name="Tritt A."/>
            <person name="Barry K.W."/>
            <person name="Grigoriev I.V."/>
            <person name="Nagy L.G."/>
            <person name="Hibbett D."/>
            <person name="Henrissat B."/>
            <person name="Matheny P.B."/>
            <person name="Labbe J."/>
            <person name="Martin F.M."/>
        </authorList>
    </citation>
    <scope>NUCLEOTIDE SEQUENCE</scope>
    <source>
        <strain evidence="1">FP105234-sp</strain>
    </source>
</reference>
<evidence type="ECO:0000313" key="1">
    <source>
        <dbReference type="EMBL" id="KAI0045879.1"/>
    </source>
</evidence>
<accession>A0ACB8RNQ0</accession>